<dbReference type="Pfam" id="PF07690">
    <property type="entry name" value="MFS_1"/>
    <property type="match status" value="1"/>
</dbReference>
<dbReference type="InterPro" id="IPR036259">
    <property type="entry name" value="MFS_trans_sf"/>
</dbReference>
<dbReference type="PROSITE" id="PS50850">
    <property type="entry name" value="MFS"/>
    <property type="match status" value="1"/>
</dbReference>
<dbReference type="PANTHER" id="PTHR23514">
    <property type="entry name" value="BYPASS OF STOP CODON PROTEIN 6"/>
    <property type="match status" value="1"/>
</dbReference>
<comment type="similarity">
    <text evidence="2">Belongs to the major facilitator superfamily.</text>
</comment>
<evidence type="ECO:0000313" key="10">
    <source>
        <dbReference type="Proteomes" id="UP000712157"/>
    </source>
</evidence>
<feature type="transmembrane region" description="Helical" evidence="7">
    <location>
        <begin position="297"/>
        <end position="315"/>
    </location>
</feature>
<dbReference type="GO" id="GO:0022857">
    <property type="term" value="F:transmembrane transporter activity"/>
    <property type="evidence" value="ECO:0007669"/>
    <property type="project" value="InterPro"/>
</dbReference>
<feature type="transmembrane region" description="Helical" evidence="7">
    <location>
        <begin position="206"/>
        <end position="223"/>
    </location>
</feature>
<gene>
    <name evidence="9" type="ORF">KTH89_01235</name>
</gene>
<keyword evidence="5 7" id="KW-1133">Transmembrane helix</keyword>
<dbReference type="InterPro" id="IPR020846">
    <property type="entry name" value="MFS_dom"/>
</dbReference>
<keyword evidence="10" id="KW-1185">Reference proteome</keyword>
<sequence>MKNKEKMLFPVVCVLLLGLGVETGGFQLSVLQMAKEFRISTSSMGLMIGAQYGAIMLMPLIFGKCSDRWGKKYVILGAMLVFLAGCLLIIAAPGYGAVLTGIFVLGSGYSVCESTATAVLTDQFAQKAGGYISLTQSCFSLGAVAGPLLVDYGIRRFGMDWRLTFLMPAGLYACMLIPLLCTKVRPLRREAVPAGKNENKERRFRPDLVMGCLIFAMVIYVGIENGTGYFADTFLELDLQITGKASGVIAAFWSAMILSRIVSGILYRLKRKLLLICYIGSMMLLAGLYFVSDLSVVTLMFFLMGIFYGPVWPALMGIAAEEYPGRTGAVTGLMASACGAGGALFPVLMGWSLQLFGVRASYLLMAALAGLAVASILMLYRYLRGDWHIPSEE</sequence>
<feature type="transmembrane region" description="Helical" evidence="7">
    <location>
        <begin position="360"/>
        <end position="380"/>
    </location>
</feature>
<name>A0A949K277_9FIRM</name>
<keyword evidence="4 7" id="KW-0812">Transmembrane</keyword>
<feature type="transmembrane region" description="Helical" evidence="7">
    <location>
        <begin position="161"/>
        <end position="181"/>
    </location>
</feature>
<evidence type="ECO:0000256" key="5">
    <source>
        <dbReference type="ARBA" id="ARBA00022989"/>
    </source>
</evidence>
<evidence type="ECO:0000256" key="4">
    <source>
        <dbReference type="ARBA" id="ARBA00022692"/>
    </source>
</evidence>
<accession>A0A949K277</accession>
<organism evidence="9 10">
    <name type="scientific">Diplocloster agilis</name>
    <dbReference type="NCBI Taxonomy" id="2850323"/>
    <lineage>
        <taxon>Bacteria</taxon>
        <taxon>Bacillati</taxon>
        <taxon>Bacillota</taxon>
        <taxon>Clostridia</taxon>
        <taxon>Lachnospirales</taxon>
        <taxon>Lachnospiraceae</taxon>
        <taxon>Diplocloster</taxon>
    </lineage>
</organism>
<dbReference type="AlphaFoldDB" id="A0A949K277"/>
<feature type="transmembrane region" description="Helical" evidence="7">
    <location>
        <begin position="273"/>
        <end position="291"/>
    </location>
</feature>
<feature type="transmembrane region" description="Helical" evidence="7">
    <location>
        <begin position="98"/>
        <end position="121"/>
    </location>
</feature>
<dbReference type="PANTHER" id="PTHR23514:SF3">
    <property type="entry name" value="BYPASS OF STOP CODON PROTEIN 6"/>
    <property type="match status" value="1"/>
</dbReference>
<dbReference type="RefSeq" id="WP_238720317.1">
    <property type="nucleotide sequence ID" value="NZ_JAHQCW010000001.1"/>
</dbReference>
<proteinExistence type="inferred from homology"/>
<comment type="subcellular location">
    <subcellularLocation>
        <location evidence="1">Cell membrane</location>
        <topology evidence="1">Multi-pass membrane protein</topology>
    </subcellularLocation>
</comment>
<feature type="transmembrane region" description="Helical" evidence="7">
    <location>
        <begin position="243"/>
        <end position="261"/>
    </location>
</feature>
<protein>
    <submittedName>
        <fullName evidence="9">MFS transporter</fullName>
    </submittedName>
</protein>
<evidence type="ECO:0000256" key="6">
    <source>
        <dbReference type="ARBA" id="ARBA00023136"/>
    </source>
</evidence>
<dbReference type="InterPro" id="IPR051788">
    <property type="entry name" value="MFS_Transporter"/>
</dbReference>
<evidence type="ECO:0000313" key="9">
    <source>
        <dbReference type="EMBL" id="MBU9735141.1"/>
    </source>
</evidence>
<evidence type="ECO:0000256" key="2">
    <source>
        <dbReference type="ARBA" id="ARBA00008335"/>
    </source>
</evidence>
<dbReference type="GO" id="GO:0005886">
    <property type="term" value="C:plasma membrane"/>
    <property type="evidence" value="ECO:0007669"/>
    <property type="project" value="UniProtKB-SubCell"/>
</dbReference>
<dbReference type="Gene3D" id="1.20.1250.20">
    <property type="entry name" value="MFS general substrate transporter like domains"/>
    <property type="match status" value="2"/>
</dbReference>
<evidence type="ECO:0000256" key="3">
    <source>
        <dbReference type="ARBA" id="ARBA00022448"/>
    </source>
</evidence>
<keyword evidence="3" id="KW-0813">Transport</keyword>
<keyword evidence="6 7" id="KW-0472">Membrane</keyword>
<dbReference type="SUPFAM" id="SSF103473">
    <property type="entry name" value="MFS general substrate transporter"/>
    <property type="match status" value="1"/>
</dbReference>
<evidence type="ECO:0000259" key="8">
    <source>
        <dbReference type="PROSITE" id="PS50850"/>
    </source>
</evidence>
<feature type="transmembrane region" description="Helical" evidence="7">
    <location>
        <begin position="128"/>
        <end position="149"/>
    </location>
</feature>
<comment type="caution">
    <text evidence="9">The sequence shown here is derived from an EMBL/GenBank/DDBJ whole genome shotgun (WGS) entry which is preliminary data.</text>
</comment>
<dbReference type="EMBL" id="JAHQCW010000001">
    <property type="protein sequence ID" value="MBU9735141.1"/>
    <property type="molecule type" value="Genomic_DNA"/>
</dbReference>
<feature type="transmembrane region" description="Helical" evidence="7">
    <location>
        <begin position="73"/>
        <end position="92"/>
    </location>
</feature>
<reference evidence="9" key="1">
    <citation type="submission" date="2021-06" db="EMBL/GenBank/DDBJ databases">
        <title>Description of novel taxa of the family Lachnospiraceae.</title>
        <authorList>
            <person name="Chaplin A.V."/>
            <person name="Sokolova S.R."/>
            <person name="Pikina A.P."/>
            <person name="Korzhanova M."/>
            <person name="Belova V."/>
            <person name="Korostin D."/>
            <person name="Efimov B.A."/>
        </authorList>
    </citation>
    <scope>NUCLEOTIDE SEQUENCE</scope>
    <source>
        <strain evidence="9">ASD5720</strain>
    </source>
</reference>
<evidence type="ECO:0000256" key="1">
    <source>
        <dbReference type="ARBA" id="ARBA00004651"/>
    </source>
</evidence>
<feature type="transmembrane region" description="Helical" evidence="7">
    <location>
        <begin position="327"/>
        <end position="348"/>
    </location>
</feature>
<feature type="transmembrane region" description="Helical" evidence="7">
    <location>
        <begin position="39"/>
        <end position="61"/>
    </location>
</feature>
<evidence type="ECO:0000256" key="7">
    <source>
        <dbReference type="SAM" id="Phobius"/>
    </source>
</evidence>
<dbReference type="InterPro" id="IPR011701">
    <property type="entry name" value="MFS"/>
</dbReference>
<dbReference type="Proteomes" id="UP000712157">
    <property type="component" value="Unassembled WGS sequence"/>
</dbReference>
<feature type="domain" description="Major facilitator superfamily (MFS) profile" evidence="8">
    <location>
        <begin position="6"/>
        <end position="384"/>
    </location>
</feature>